<dbReference type="KEGG" id="sazo:D1868_07550"/>
<dbReference type="InterPro" id="IPR040452">
    <property type="entry name" value="SfsA_C"/>
</dbReference>
<dbReference type="PANTHER" id="PTHR30545">
    <property type="entry name" value="SUGAR FERMENTATION STIMULATION PROTEIN A"/>
    <property type="match status" value="1"/>
</dbReference>
<dbReference type="GeneID" id="42798915"/>
<dbReference type="EMBL" id="CP045483">
    <property type="protein sequence ID" value="QGR19845.1"/>
    <property type="molecule type" value="Genomic_DNA"/>
</dbReference>
<dbReference type="CDD" id="cd22357">
    <property type="entry name" value="SfsA-like"/>
    <property type="match status" value="1"/>
</dbReference>
<gene>
    <name evidence="1 4" type="primary">sfsA</name>
    <name evidence="4" type="ORF">D1868_07550</name>
</gene>
<dbReference type="InterPro" id="IPR041465">
    <property type="entry name" value="SfsA_N"/>
</dbReference>
<accession>A0A650CQ52</accession>
<evidence type="ECO:0000313" key="4">
    <source>
        <dbReference type="EMBL" id="QGR19845.1"/>
    </source>
</evidence>
<evidence type="ECO:0000259" key="2">
    <source>
        <dbReference type="Pfam" id="PF03749"/>
    </source>
</evidence>
<feature type="domain" description="SfsA N-terminal OB" evidence="3">
    <location>
        <begin position="16"/>
        <end position="75"/>
    </location>
</feature>
<feature type="domain" description="Sugar fermentation stimulation protein C-terminal" evidence="2">
    <location>
        <begin position="91"/>
        <end position="199"/>
    </location>
</feature>
<sequence>MIVYTFPALKEEIVKERPNRFTVITVSGRKCHLHDPGRLKELIYPGNRILIREVKGNRKTDCQVTAAWSGKEWVVTDSSIHSEIARKFLPTDAESEVRVGESRLDFVFDDTFVEVKGCTLVKDGVALFPDAPTERGRRHIEELIKLKREGHNAVILILVMRSDATCFSPNFETDKKFSETFLRALKEGVKVEVKTFYFDDKSLVYKGDIPICRDLLH</sequence>
<proteinExistence type="inferred from homology"/>
<evidence type="ECO:0000313" key="5">
    <source>
        <dbReference type="Proteomes" id="UP000423396"/>
    </source>
</evidence>
<dbReference type="InterPro" id="IPR005224">
    <property type="entry name" value="SfsA"/>
</dbReference>
<keyword evidence="5" id="KW-1185">Reference proteome</keyword>
<protein>
    <recommendedName>
        <fullName evidence="1">Sugar fermentation stimulation protein homolog</fullName>
    </recommendedName>
</protein>
<name>A0A650CQ52_9CREN</name>
<dbReference type="PANTHER" id="PTHR30545:SF2">
    <property type="entry name" value="SUGAR FERMENTATION STIMULATION PROTEIN A"/>
    <property type="match status" value="1"/>
</dbReference>
<evidence type="ECO:0000256" key="1">
    <source>
        <dbReference type="HAMAP-Rule" id="MF_00095"/>
    </source>
</evidence>
<dbReference type="AlphaFoldDB" id="A0A650CQ52"/>
<dbReference type="Proteomes" id="UP000423396">
    <property type="component" value="Chromosome"/>
</dbReference>
<dbReference type="HAMAP" id="MF_00095">
    <property type="entry name" value="SfsA"/>
    <property type="match status" value="1"/>
</dbReference>
<reference evidence="4 5" key="1">
    <citation type="submission" date="2019-10" db="EMBL/GenBank/DDBJ databases">
        <title>Genome Sequences from Six Type Strain Members of the Archaeal Family Sulfolobaceae: Acidianus ambivalens, Acidianus infernus, Metallosphaera prunae, Stygiolobus azoricus, Sulfolobus metallicus, and Sulfurisphaera ohwakuensis.</title>
        <authorList>
            <person name="Counts J.A."/>
            <person name="Kelly R.M."/>
        </authorList>
    </citation>
    <scope>NUCLEOTIDE SEQUENCE [LARGE SCALE GENOMIC DNA]</scope>
    <source>
        <strain evidence="4 5">FC6</strain>
    </source>
</reference>
<dbReference type="RefSeq" id="WP_156007024.1">
    <property type="nucleotide sequence ID" value="NZ_CP045483.1"/>
</dbReference>
<dbReference type="OrthoDB" id="34139at2157"/>
<organism evidence="4 5">
    <name type="scientific">Stygiolobus azoricus</name>
    <dbReference type="NCBI Taxonomy" id="41675"/>
    <lineage>
        <taxon>Archaea</taxon>
        <taxon>Thermoproteota</taxon>
        <taxon>Thermoprotei</taxon>
        <taxon>Sulfolobales</taxon>
        <taxon>Sulfolobaceae</taxon>
        <taxon>Stygiolobus</taxon>
    </lineage>
</organism>
<dbReference type="Gene3D" id="2.40.50.580">
    <property type="match status" value="1"/>
</dbReference>
<dbReference type="Pfam" id="PF03749">
    <property type="entry name" value="SfsA"/>
    <property type="match status" value="1"/>
</dbReference>
<dbReference type="NCBIfam" id="TIGR00230">
    <property type="entry name" value="sfsA"/>
    <property type="match status" value="1"/>
</dbReference>
<dbReference type="GO" id="GO:0003677">
    <property type="term" value="F:DNA binding"/>
    <property type="evidence" value="ECO:0007669"/>
    <property type="project" value="InterPro"/>
</dbReference>
<dbReference type="Gene3D" id="3.40.1350.60">
    <property type="match status" value="1"/>
</dbReference>
<evidence type="ECO:0000259" key="3">
    <source>
        <dbReference type="Pfam" id="PF17746"/>
    </source>
</evidence>
<comment type="similarity">
    <text evidence="1">Belongs to the SfsA family.</text>
</comment>
<dbReference type="Pfam" id="PF17746">
    <property type="entry name" value="SfsA_N"/>
    <property type="match status" value="1"/>
</dbReference>